<keyword evidence="1" id="KW-0472">Membrane</keyword>
<feature type="transmembrane region" description="Helical" evidence="1">
    <location>
        <begin position="6"/>
        <end position="31"/>
    </location>
</feature>
<keyword evidence="1" id="KW-1133">Transmembrane helix</keyword>
<evidence type="ECO:0000313" key="2">
    <source>
        <dbReference type="EMBL" id="MCX5463489.1"/>
    </source>
</evidence>
<sequence>MTQRQVGMALVEACLLGVVLGLMVMAGRWLMQQQYRLQQMQQSTHLTLFMHDAQGKPQASVFSPAPGLEPVRFVESDTSAAQSLQWELLSLQSGSWTAQSRVSVPWPRWLSALSKRTQLHRQSQLWAGAGQAASTQQTRQRLESSATAWEKAASSSHSAARETVRQARPLDSAWGRTQPDLDWLGRWQDFVPDQLNKGAL</sequence>
<evidence type="ECO:0000313" key="3">
    <source>
        <dbReference type="Proteomes" id="UP001209916"/>
    </source>
</evidence>
<dbReference type="EMBL" id="JAPKNA010000001">
    <property type="protein sequence ID" value="MCX5463489.1"/>
    <property type="molecule type" value="Genomic_DNA"/>
</dbReference>
<protein>
    <submittedName>
        <fullName evidence="2">Pilus assembly protein TadE</fullName>
    </submittedName>
</protein>
<gene>
    <name evidence="2" type="ORF">OSH09_04785</name>
</gene>
<organism evidence="2 3">
    <name type="scientific">Alcaligenes parafaecalis</name>
    <dbReference type="NCBI Taxonomy" id="171260"/>
    <lineage>
        <taxon>Bacteria</taxon>
        <taxon>Pseudomonadati</taxon>
        <taxon>Pseudomonadota</taxon>
        <taxon>Betaproteobacteria</taxon>
        <taxon>Burkholderiales</taxon>
        <taxon>Alcaligenaceae</taxon>
        <taxon>Alcaligenes</taxon>
    </lineage>
</organism>
<accession>A0ABT3VJ10</accession>
<keyword evidence="3" id="KW-1185">Reference proteome</keyword>
<reference evidence="2 3" key="1">
    <citation type="submission" date="2022-11" db="EMBL/GenBank/DDBJ databases">
        <title>Biodiversity and phylogenetic relationships of bacteria.</title>
        <authorList>
            <person name="Machado R.A.R."/>
            <person name="Bhat A."/>
            <person name="Loulou A."/>
            <person name="Kallel S."/>
        </authorList>
    </citation>
    <scope>NUCLEOTIDE SEQUENCE [LARGE SCALE GENOMIC DNA]</scope>
    <source>
        <strain evidence="2 3">DSM 13975</strain>
    </source>
</reference>
<name>A0ABT3VJ10_9BURK</name>
<keyword evidence="1" id="KW-0812">Transmembrane</keyword>
<comment type="caution">
    <text evidence="2">The sequence shown here is derived from an EMBL/GenBank/DDBJ whole genome shotgun (WGS) entry which is preliminary data.</text>
</comment>
<evidence type="ECO:0000256" key="1">
    <source>
        <dbReference type="SAM" id="Phobius"/>
    </source>
</evidence>
<dbReference type="RefSeq" id="WP_266120326.1">
    <property type="nucleotide sequence ID" value="NZ_JAPKNA010000001.1"/>
</dbReference>
<dbReference type="Proteomes" id="UP001209916">
    <property type="component" value="Unassembled WGS sequence"/>
</dbReference>
<proteinExistence type="predicted"/>